<accession>A0ABT1A692</accession>
<dbReference type="CDD" id="cd00090">
    <property type="entry name" value="HTH_ARSR"/>
    <property type="match status" value="1"/>
</dbReference>
<dbReference type="Gene3D" id="1.10.10.10">
    <property type="entry name" value="Winged helix-like DNA-binding domain superfamily/Winged helix DNA-binding domain"/>
    <property type="match status" value="1"/>
</dbReference>
<name>A0ABT1A692_9PSEU</name>
<dbReference type="InterPro" id="IPR011991">
    <property type="entry name" value="ArsR-like_HTH"/>
</dbReference>
<protein>
    <submittedName>
        <fullName evidence="1">Helix-turn-helix transcriptional regulator</fullName>
    </submittedName>
</protein>
<reference evidence="1" key="1">
    <citation type="submission" date="2021-04" db="EMBL/GenBank/DDBJ databases">
        <title>Pseudonocardia sp. nov., isolated from sandy soil of mangrove forest.</title>
        <authorList>
            <person name="Zan Z."/>
            <person name="Huang R."/>
            <person name="Liu W."/>
        </authorList>
    </citation>
    <scope>NUCLEOTIDE SEQUENCE</scope>
    <source>
        <strain evidence="1">S2-4</strain>
    </source>
</reference>
<dbReference type="InterPro" id="IPR036390">
    <property type="entry name" value="WH_DNA-bd_sf"/>
</dbReference>
<dbReference type="EMBL" id="JAGSOV010000055">
    <property type="protein sequence ID" value="MCO1658540.1"/>
    <property type="molecule type" value="Genomic_DNA"/>
</dbReference>
<organism evidence="1 2">
    <name type="scientific">Pseudonocardia humida</name>
    <dbReference type="NCBI Taxonomy" id="2800819"/>
    <lineage>
        <taxon>Bacteria</taxon>
        <taxon>Bacillati</taxon>
        <taxon>Actinomycetota</taxon>
        <taxon>Actinomycetes</taxon>
        <taxon>Pseudonocardiales</taxon>
        <taxon>Pseudonocardiaceae</taxon>
        <taxon>Pseudonocardia</taxon>
    </lineage>
</organism>
<keyword evidence="2" id="KW-1185">Reference proteome</keyword>
<dbReference type="Pfam" id="PF12840">
    <property type="entry name" value="HTH_20"/>
    <property type="match status" value="1"/>
</dbReference>
<dbReference type="Proteomes" id="UP001165283">
    <property type="component" value="Unassembled WGS sequence"/>
</dbReference>
<comment type="caution">
    <text evidence="1">The sequence shown here is derived from an EMBL/GenBank/DDBJ whole genome shotgun (WGS) entry which is preliminary data.</text>
</comment>
<gene>
    <name evidence="1" type="ORF">KDL28_26090</name>
</gene>
<proteinExistence type="predicted"/>
<dbReference type="RefSeq" id="WP_252442590.1">
    <property type="nucleotide sequence ID" value="NZ_JAGSOV010000055.1"/>
</dbReference>
<evidence type="ECO:0000313" key="2">
    <source>
        <dbReference type="Proteomes" id="UP001165283"/>
    </source>
</evidence>
<dbReference type="SUPFAM" id="SSF46785">
    <property type="entry name" value="Winged helix' DNA-binding domain"/>
    <property type="match status" value="1"/>
</dbReference>
<evidence type="ECO:0000313" key="1">
    <source>
        <dbReference type="EMBL" id="MCO1658540.1"/>
    </source>
</evidence>
<sequence>MSEALDVLREADLRGSLSPLRRRILAELREPASATVVAGRIGQSRQRVNYHLRELEKAGLVELVETRPRRGRIERIVRATARTVVIVPEVVGEVPVDEQDRFAVETLLATTAQAFGDVAAMRERARDAGKRLVTFTVSAEVGFAEPSDIARFADDLAARVADLAATYDSPQARRRYRVVVGGFPTPNPSEPA</sequence>
<dbReference type="InterPro" id="IPR036388">
    <property type="entry name" value="WH-like_DNA-bd_sf"/>
</dbReference>